<reference evidence="2" key="2">
    <citation type="submission" date="2021-04" db="EMBL/GenBank/DDBJ databases">
        <authorList>
            <person name="Gilroy R."/>
        </authorList>
    </citation>
    <scope>NUCLEOTIDE SEQUENCE</scope>
    <source>
        <strain evidence="2">ChiHjej8B7-3636</strain>
    </source>
</reference>
<comment type="caution">
    <text evidence="2">The sequence shown here is derived from an EMBL/GenBank/DDBJ whole genome shotgun (WGS) entry which is preliminary data.</text>
</comment>
<dbReference type="EMBL" id="DXAM01000143">
    <property type="protein sequence ID" value="HJA05296.1"/>
    <property type="molecule type" value="Genomic_DNA"/>
</dbReference>
<dbReference type="AlphaFoldDB" id="A0A9D2KIB6"/>
<evidence type="ECO:0000313" key="3">
    <source>
        <dbReference type="Proteomes" id="UP000824220"/>
    </source>
</evidence>
<reference evidence="2" key="1">
    <citation type="journal article" date="2021" name="PeerJ">
        <title>Extensive microbial diversity within the chicken gut microbiome revealed by metagenomics and culture.</title>
        <authorList>
            <person name="Gilroy R."/>
            <person name="Ravi A."/>
            <person name="Getino M."/>
            <person name="Pursley I."/>
            <person name="Horton D.L."/>
            <person name="Alikhan N.F."/>
            <person name="Baker D."/>
            <person name="Gharbi K."/>
            <person name="Hall N."/>
            <person name="Watson M."/>
            <person name="Adriaenssens E.M."/>
            <person name="Foster-Nyarko E."/>
            <person name="Jarju S."/>
            <person name="Secka A."/>
            <person name="Antonio M."/>
            <person name="Oren A."/>
            <person name="Chaudhuri R.R."/>
            <person name="La Ragione R."/>
            <person name="Hildebrand F."/>
            <person name="Pallen M.J."/>
        </authorList>
    </citation>
    <scope>NUCLEOTIDE SEQUENCE</scope>
    <source>
        <strain evidence="2">ChiHjej8B7-3636</strain>
    </source>
</reference>
<dbReference type="InterPro" id="IPR015890">
    <property type="entry name" value="Chorismate_C"/>
</dbReference>
<dbReference type="SUPFAM" id="SSF56322">
    <property type="entry name" value="ADC synthase"/>
    <property type="match status" value="1"/>
</dbReference>
<dbReference type="PANTHER" id="PTHR42839:SF2">
    <property type="entry name" value="ISOCHORISMATE SYNTHASE ENTC"/>
    <property type="match status" value="1"/>
</dbReference>
<evidence type="ECO:0000259" key="1">
    <source>
        <dbReference type="Pfam" id="PF00425"/>
    </source>
</evidence>
<protein>
    <submittedName>
        <fullName evidence="2">Chorismate-binding protein</fullName>
    </submittedName>
</protein>
<proteinExistence type="predicted"/>
<dbReference type="Proteomes" id="UP000824220">
    <property type="component" value="Unassembled WGS sequence"/>
</dbReference>
<sequence>MNTRINRIDGVTEPLSLPRLVATTREIDPVEALVYADPSSPIVWTRNGDGLVAAGPDLLHIDVAEDGRITALADLWRAISQTTDIDDEVGMPGTGLVGFGAFAFDESSARPSTLIVPTAVLGHRGGRTWLTRIRVADQPDEVPVPEPVALGPSWSATLGPGAVDPEAHAAAVRAALDVIDEGEVSKIVIARDLIGSVPAHADLRLLVRSLADDYPNTWTYAVDGMIGASPETLVTVTGGSVSARVLAGTRPRGADIREDELVSSELQASGKDRAEHRFAVDSVLDALRPHTSELRQGETFPLELPNLWHLATDVRGTLDNGASALDMVRAIHPTAAVAGTPTDRAMAEIRRIEGFDRGRYAGPVGWIDANGDGEWAIALRGAQFAPEDPSSDAPRTVSAHAGGGIVPGSVAEAELTETRVKFRPIIDALA</sequence>
<gene>
    <name evidence="2" type="ORF">H9800_10610</name>
</gene>
<dbReference type="Gene3D" id="3.60.120.10">
    <property type="entry name" value="Anthranilate synthase"/>
    <property type="match status" value="1"/>
</dbReference>
<evidence type="ECO:0000313" key="2">
    <source>
        <dbReference type="EMBL" id="HJA05296.1"/>
    </source>
</evidence>
<name>A0A9D2KIB6_9MICO</name>
<dbReference type="PANTHER" id="PTHR42839">
    <property type="entry name" value="ISOCHORISMATE SYNTHASE ENTC"/>
    <property type="match status" value="1"/>
</dbReference>
<dbReference type="InterPro" id="IPR005801">
    <property type="entry name" value="ADC_synthase"/>
</dbReference>
<dbReference type="Pfam" id="PF00425">
    <property type="entry name" value="Chorismate_bind"/>
    <property type="match status" value="1"/>
</dbReference>
<accession>A0A9D2KIB6</accession>
<feature type="domain" description="Chorismate-utilising enzyme C-terminal" evidence="1">
    <location>
        <begin position="165"/>
        <end position="421"/>
    </location>
</feature>
<organism evidence="2 3">
    <name type="scientific">Candidatus Microbacterium stercoravium</name>
    <dbReference type="NCBI Taxonomy" id="2838697"/>
    <lineage>
        <taxon>Bacteria</taxon>
        <taxon>Bacillati</taxon>
        <taxon>Actinomycetota</taxon>
        <taxon>Actinomycetes</taxon>
        <taxon>Micrococcales</taxon>
        <taxon>Microbacteriaceae</taxon>
        <taxon>Microbacterium</taxon>
    </lineage>
</organism>